<dbReference type="GO" id="GO:0004521">
    <property type="term" value="F:RNA endonuclease activity"/>
    <property type="evidence" value="ECO:0007669"/>
    <property type="project" value="TreeGrafter"/>
</dbReference>
<dbReference type="GO" id="GO:0006402">
    <property type="term" value="P:mRNA catabolic process"/>
    <property type="evidence" value="ECO:0007669"/>
    <property type="project" value="TreeGrafter"/>
</dbReference>
<dbReference type="EMBL" id="FAVC01000002">
    <property type="protein sequence ID" value="CUU84536.1"/>
    <property type="molecule type" value="Genomic_DNA"/>
</dbReference>
<dbReference type="PANTHER" id="PTHR33988:SF1">
    <property type="entry name" value="ENDORIBONUCLEASE MAZF7-RELATED"/>
    <property type="match status" value="1"/>
</dbReference>
<keyword evidence="1" id="KW-0540">Nuclease</keyword>
<keyword evidence="1" id="KW-0255">Endonuclease</keyword>
<keyword evidence="1 2" id="KW-0378">Hydrolase</keyword>
<comment type="caution">
    <text evidence="2">The sequence shown here is derived from an EMBL/GenBank/DDBJ whole genome shotgun (WGS) entry which is preliminary data.</text>
</comment>
<evidence type="ECO:0000313" key="3">
    <source>
        <dbReference type="Proteomes" id="UP000052245"/>
    </source>
</evidence>
<dbReference type="GO" id="GO:0016787">
    <property type="term" value="F:hydrolase activity"/>
    <property type="evidence" value="ECO:0007669"/>
    <property type="project" value="UniProtKB-KW"/>
</dbReference>
<organism evidence="2 3">
    <name type="scientific">Campylobacter hyointestinalis subsp. hyointestinalis</name>
    <dbReference type="NCBI Taxonomy" id="91352"/>
    <lineage>
        <taxon>Bacteria</taxon>
        <taxon>Pseudomonadati</taxon>
        <taxon>Campylobacterota</taxon>
        <taxon>Epsilonproteobacteria</taxon>
        <taxon>Campylobacterales</taxon>
        <taxon>Campylobacteraceae</taxon>
        <taxon>Campylobacter</taxon>
    </lineage>
</organism>
<comment type="function">
    <text evidence="1">Toxic component of a type II toxin-antitoxin (TA) system.</text>
</comment>
<evidence type="ECO:0000256" key="1">
    <source>
        <dbReference type="PIRNR" id="PIRNR033490"/>
    </source>
</evidence>
<accession>A0A9W5ASP1</accession>
<evidence type="ECO:0000313" key="2">
    <source>
        <dbReference type="EMBL" id="CUU84536.1"/>
    </source>
</evidence>
<reference evidence="2 3" key="1">
    <citation type="submission" date="2015-11" db="EMBL/GenBank/DDBJ databases">
        <authorList>
            <consortium name="Pathogen Informatics"/>
        </authorList>
    </citation>
    <scope>NUCLEOTIDE SEQUENCE [LARGE SCALE GENOMIC DNA]</scope>
    <source>
        <strain evidence="2 3">007A-0283</strain>
    </source>
</reference>
<gene>
    <name evidence="2" type="primary">ndoA</name>
    <name evidence="2" type="ORF">ERS739223_01125</name>
</gene>
<name>A0A9W5ASP1_CAMHY</name>
<dbReference type="InterPro" id="IPR003477">
    <property type="entry name" value="PemK-like"/>
</dbReference>
<proteinExistence type="inferred from homology"/>
<dbReference type="GO" id="GO:0003677">
    <property type="term" value="F:DNA binding"/>
    <property type="evidence" value="ECO:0007669"/>
    <property type="project" value="InterPro"/>
</dbReference>
<dbReference type="Pfam" id="PF02452">
    <property type="entry name" value="PemK_toxin"/>
    <property type="match status" value="1"/>
</dbReference>
<dbReference type="InterPro" id="IPR011067">
    <property type="entry name" value="Plasmid_toxin/cell-grow_inhib"/>
</dbReference>
<comment type="similarity">
    <text evidence="1">Belongs to the PemK/MazF family.</text>
</comment>
<sequence length="123" mass="14467">MINKISQGEIWLVDFESRVGSEIAKLRPAVVINNDLGKNYDIKIILPITTYQDKFKDIPFFYKLKEYKKLGLENASAINCFQIKSFSSQRFKQRLGKIDEKTLFEIHQIFVEILNPFYTLKIE</sequence>
<dbReference type="Gene3D" id="2.30.30.110">
    <property type="match status" value="1"/>
</dbReference>
<dbReference type="AlphaFoldDB" id="A0A9W5ASP1"/>
<dbReference type="RefSeq" id="WP_059430269.1">
    <property type="nucleotide sequence ID" value="NZ_CP040464.1"/>
</dbReference>
<dbReference type="PIRSF" id="PIRSF033490">
    <property type="entry name" value="MazF"/>
    <property type="match status" value="1"/>
</dbReference>
<dbReference type="GO" id="GO:0016075">
    <property type="term" value="P:rRNA catabolic process"/>
    <property type="evidence" value="ECO:0007669"/>
    <property type="project" value="TreeGrafter"/>
</dbReference>
<dbReference type="SUPFAM" id="SSF50118">
    <property type="entry name" value="Cell growth inhibitor/plasmid maintenance toxic component"/>
    <property type="match status" value="1"/>
</dbReference>
<dbReference type="EC" id="3.1.-.-" evidence="1"/>
<protein>
    <recommendedName>
        <fullName evidence="1">mRNA interferase</fullName>
        <ecNumber evidence="1">3.1.-.-</ecNumber>
    </recommendedName>
</protein>
<dbReference type="PANTHER" id="PTHR33988">
    <property type="entry name" value="ENDORIBONUCLEASE MAZF-RELATED"/>
    <property type="match status" value="1"/>
</dbReference>
<dbReference type="Proteomes" id="UP000052245">
    <property type="component" value="Unassembled WGS sequence"/>
</dbReference>